<accession>A0A835RZT7</accession>
<evidence type="ECO:0000313" key="2">
    <source>
        <dbReference type="Proteomes" id="UP000639772"/>
    </source>
</evidence>
<name>A0A835RZT7_VANPL</name>
<dbReference type="Proteomes" id="UP000639772">
    <property type="component" value="Chromosome 1"/>
</dbReference>
<dbReference type="EMBL" id="JADCNM010000001">
    <property type="protein sequence ID" value="KAG0499948.1"/>
    <property type="molecule type" value="Genomic_DNA"/>
</dbReference>
<protein>
    <submittedName>
        <fullName evidence="1">Uncharacterized protein</fullName>
    </submittedName>
</protein>
<proteinExistence type="predicted"/>
<sequence length="70" mass="8255">MEEEVELEEELEKFEDLEELKELEQLQFCASDLSEDQRLKQPPSIQIADWEQGLEEYLLLKTLIKINSTG</sequence>
<reference evidence="1 2" key="1">
    <citation type="journal article" date="2020" name="Nat. Food">
        <title>A phased Vanilla planifolia genome enables genetic improvement of flavour and production.</title>
        <authorList>
            <person name="Hasing T."/>
            <person name="Tang H."/>
            <person name="Brym M."/>
            <person name="Khazi F."/>
            <person name="Huang T."/>
            <person name="Chambers A.H."/>
        </authorList>
    </citation>
    <scope>NUCLEOTIDE SEQUENCE [LARGE SCALE GENOMIC DNA]</scope>
    <source>
        <tissue evidence="1">Leaf</tissue>
    </source>
</reference>
<gene>
    <name evidence="1" type="ORF">HPP92_000020</name>
</gene>
<comment type="caution">
    <text evidence="1">The sequence shown here is derived from an EMBL/GenBank/DDBJ whole genome shotgun (WGS) entry which is preliminary data.</text>
</comment>
<dbReference type="AlphaFoldDB" id="A0A835RZT7"/>
<evidence type="ECO:0000313" key="1">
    <source>
        <dbReference type="EMBL" id="KAG0499948.1"/>
    </source>
</evidence>
<organism evidence="1 2">
    <name type="scientific">Vanilla planifolia</name>
    <name type="common">Vanilla</name>
    <dbReference type="NCBI Taxonomy" id="51239"/>
    <lineage>
        <taxon>Eukaryota</taxon>
        <taxon>Viridiplantae</taxon>
        <taxon>Streptophyta</taxon>
        <taxon>Embryophyta</taxon>
        <taxon>Tracheophyta</taxon>
        <taxon>Spermatophyta</taxon>
        <taxon>Magnoliopsida</taxon>
        <taxon>Liliopsida</taxon>
        <taxon>Asparagales</taxon>
        <taxon>Orchidaceae</taxon>
        <taxon>Vanilloideae</taxon>
        <taxon>Vanilleae</taxon>
        <taxon>Vanilla</taxon>
    </lineage>
</organism>